<dbReference type="OrthoDB" id="3460651at2"/>
<organism evidence="5 6">
    <name type="scientific">Actinoplanes xinjiangensis</name>
    <dbReference type="NCBI Taxonomy" id="512350"/>
    <lineage>
        <taxon>Bacteria</taxon>
        <taxon>Bacillati</taxon>
        <taxon>Actinomycetota</taxon>
        <taxon>Actinomycetes</taxon>
        <taxon>Micromonosporales</taxon>
        <taxon>Micromonosporaceae</taxon>
        <taxon>Actinoplanes</taxon>
    </lineage>
</organism>
<evidence type="ECO:0000256" key="2">
    <source>
        <dbReference type="ARBA" id="ARBA00023125"/>
    </source>
</evidence>
<dbReference type="PANTHER" id="PTHR43132:SF8">
    <property type="entry name" value="HTH-TYPE TRANSCRIPTIONAL REGULATOR KMTR"/>
    <property type="match status" value="1"/>
</dbReference>
<dbReference type="InterPro" id="IPR001845">
    <property type="entry name" value="HTH_ArsR_DNA-bd_dom"/>
</dbReference>
<evidence type="ECO:0000313" key="5">
    <source>
        <dbReference type="EMBL" id="PWK39510.1"/>
    </source>
</evidence>
<dbReference type="PANTHER" id="PTHR43132">
    <property type="entry name" value="ARSENICAL RESISTANCE OPERON REPRESSOR ARSR-RELATED"/>
    <property type="match status" value="1"/>
</dbReference>
<dbReference type="AlphaFoldDB" id="A0A316F333"/>
<keyword evidence="2" id="KW-0238">DNA-binding</keyword>
<dbReference type="Gene3D" id="1.10.10.10">
    <property type="entry name" value="Winged helix-like DNA-binding domain superfamily/Winged helix DNA-binding domain"/>
    <property type="match status" value="1"/>
</dbReference>
<protein>
    <submittedName>
        <fullName evidence="5">Regulatory ArsR family protein</fullName>
    </submittedName>
</protein>
<dbReference type="Pfam" id="PF01022">
    <property type="entry name" value="HTH_5"/>
    <property type="match status" value="1"/>
</dbReference>
<name>A0A316F333_9ACTN</name>
<dbReference type="RefSeq" id="WP_109600693.1">
    <property type="nucleotide sequence ID" value="NZ_BONA01000075.1"/>
</dbReference>
<keyword evidence="1" id="KW-0805">Transcription regulation</keyword>
<gene>
    <name evidence="5" type="ORF">BC793_12282</name>
</gene>
<keyword evidence="3" id="KW-0804">Transcription</keyword>
<comment type="caution">
    <text evidence="5">The sequence shown here is derived from an EMBL/GenBank/DDBJ whole genome shotgun (WGS) entry which is preliminary data.</text>
</comment>
<accession>A0A316F333</accession>
<dbReference type="CDD" id="cd00090">
    <property type="entry name" value="HTH_ARSR"/>
    <property type="match status" value="1"/>
</dbReference>
<dbReference type="InterPro" id="IPR045981">
    <property type="entry name" value="DUF5937"/>
</dbReference>
<proteinExistence type="predicted"/>
<dbReference type="InterPro" id="IPR036390">
    <property type="entry name" value="WH_DNA-bd_sf"/>
</dbReference>
<evidence type="ECO:0000259" key="4">
    <source>
        <dbReference type="SMART" id="SM00418"/>
    </source>
</evidence>
<sequence length="319" mass="33883">MLRLRLDHADLARVRFTDRLHPASTVLLASQALRRPPVAAALPELARRVASSGAALRPLHHLIPAQGPAPDFMTPWDGVTSIDDGLAVIRSTPVRQVRAEVSAAYAGTPVTIARRRFADADPSVLDTLVTAMRAYFDQVLAPDWAALTRTHRQVVGEAAARYARTGAEGLLNSLHPAIRWRSPVLEVDTWQDGDVRQAGHGLVLLPSPFTGPRPRVLLRPGRPALVVYPVEAPAGLDGRPAADPLAGLFGRTRSAVLVQVTRPGRHTTSSIARLTGISVSSSSEHLSALRAAGLVSSRRDGGAIVHRATALGESLAASG</sequence>
<feature type="domain" description="HTH arsR-type" evidence="4">
    <location>
        <begin position="247"/>
        <end position="317"/>
    </location>
</feature>
<dbReference type="Pfam" id="PF19361">
    <property type="entry name" value="DUF5937"/>
    <property type="match status" value="1"/>
</dbReference>
<dbReference type="InterPro" id="IPR036388">
    <property type="entry name" value="WH-like_DNA-bd_sf"/>
</dbReference>
<dbReference type="GO" id="GO:0003677">
    <property type="term" value="F:DNA binding"/>
    <property type="evidence" value="ECO:0007669"/>
    <property type="project" value="UniProtKB-KW"/>
</dbReference>
<dbReference type="GO" id="GO:0003700">
    <property type="term" value="F:DNA-binding transcription factor activity"/>
    <property type="evidence" value="ECO:0007669"/>
    <property type="project" value="InterPro"/>
</dbReference>
<dbReference type="Proteomes" id="UP000245697">
    <property type="component" value="Unassembled WGS sequence"/>
</dbReference>
<dbReference type="SUPFAM" id="SSF46785">
    <property type="entry name" value="Winged helix' DNA-binding domain"/>
    <property type="match status" value="1"/>
</dbReference>
<evidence type="ECO:0000313" key="6">
    <source>
        <dbReference type="Proteomes" id="UP000245697"/>
    </source>
</evidence>
<evidence type="ECO:0000256" key="1">
    <source>
        <dbReference type="ARBA" id="ARBA00023015"/>
    </source>
</evidence>
<dbReference type="SMART" id="SM00418">
    <property type="entry name" value="HTH_ARSR"/>
    <property type="match status" value="1"/>
</dbReference>
<keyword evidence="6" id="KW-1185">Reference proteome</keyword>
<dbReference type="InterPro" id="IPR011991">
    <property type="entry name" value="ArsR-like_HTH"/>
</dbReference>
<reference evidence="5 6" key="1">
    <citation type="submission" date="2018-05" db="EMBL/GenBank/DDBJ databases">
        <title>Genomic Encyclopedia of Archaeal and Bacterial Type Strains, Phase II (KMG-II): from individual species to whole genera.</title>
        <authorList>
            <person name="Goeker M."/>
        </authorList>
    </citation>
    <scope>NUCLEOTIDE SEQUENCE [LARGE SCALE GENOMIC DNA]</scope>
    <source>
        <strain evidence="5 6">DSM 45184</strain>
    </source>
</reference>
<dbReference type="InterPro" id="IPR051011">
    <property type="entry name" value="Metal_resp_trans_reg"/>
</dbReference>
<dbReference type="EMBL" id="QGGR01000022">
    <property type="protein sequence ID" value="PWK39510.1"/>
    <property type="molecule type" value="Genomic_DNA"/>
</dbReference>
<evidence type="ECO:0000256" key="3">
    <source>
        <dbReference type="ARBA" id="ARBA00023163"/>
    </source>
</evidence>